<reference evidence="4 7" key="2">
    <citation type="submission" date="2018-08" db="EMBL/GenBank/DDBJ databases">
        <title>A genome reference for cultivated species of the human gut microbiota.</title>
        <authorList>
            <person name="Zou Y."/>
            <person name="Xue W."/>
            <person name="Luo G."/>
        </authorList>
    </citation>
    <scope>NUCLEOTIDE SEQUENCE [LARGE SCALE GENOMIC DNA]</scope>
    <source>
        <strain evidence="4 7">AF32-8AC</strain>
    </source>
</reference>
<reference evidence="5 8" key="3">
    <citation type="submission" date="2019-07" db="EMBL/GenBank/DDBJ databases">
        <authorList>
            <person name="Hibberd C M."/>
            <person name="Gehrig L. J."/>
            <person name="Chang H.-W."/>
            <person name="Venkatesh S."/>
        </authorList>
    </citation>
    <scope>NUCLEOTIDE SEQUENCE [LARGE SCALE GENOMIC DNA]</scope>
    <source>
        <strain evidence="5">Faecalibacterium_prausnitzii_JG_BgPS064</strain>
    </source>
</reference>
<evidence type="ECO:0000313" key="6">
    <source>
        <dbReference type="Proteomes" id="UP000250997"/>
    </source>
</evidence>
<dbReference type="Gene3D" id="2.60.40.2000">
    <property type="match status" value="1"/>
</dbReference>
<dbReference type="Pfam" id="PF07873">
    <property type="entry name" value="YabP"/>
    <property type="match status" value="1"/>
</dbReference>
<dbReference type="Proteomes" id="UP000250997">
    <property type="component" value="Unassembled WGS sequence"/>
</dbReference>
<dbReference type="EMBL" id="CABHMY010000100">
    <property type="protein sequence ID" value="VUX09556.1"/>
    <property type="molecule type" value="Genomic_DNA"/>
</dbReference>
<dbReference type="InterPro" id="IPR022476">
    <property type="entry name" value="Spore_YabP/YqfC"/>
</dbReference>
<dbReference type="Proteomes" id="UP000406184">
    <property type="component" value="Unassembled WGS sequence"/>
</dbReference>
<dbReference type="AlphaFoldDB" id="A0A329TL94"/>
<dbReference type="Proteomes" id="UP000733372">
    <property type="component" value="Unassembled WGS sequence"/>
</dbReference>
<evidence type="ECO:0000313" key="3">
    <source>
        <dbReference type="EMBL" id="RAW50232.1"/>
    </source>
</evidence>
<dbReference type="EMBL" id="JAGZAM010000012">
    <property type="protein sequence ID" value="MBS5687882.1"/>
    <property type="molecule type" value="Genomic_DNA"/>
</dbReference>
<evidence type="ECO:0000313" key="1">
    <source>
        <dbReference type="EMBL" id="MBS5687882.1"/>
    </source>
</evidence>
<reference evidence="1" key="4">
    <citation type="submission" date="2021-02" db="EMBL/GenBank/DDBJ databases">
        <title>Infant gut strain persistence is associated with maternal origin, phylogeny, and functional potential including surface adhesion and iron acquisition.</title>
        <authorList>
            <person name="Lou Y.C."/>
        </authorList>
    </citation>
    <scope>NUCLEOTIDE SEQUENCE</scope>
    <source>
        <strain evidence="2">L2_039_000G1_dasL2_039_000G1_maxbin2.maxbin.077</strain>
        <strain evidence="1">L3_101_367G1_dasL3_101_367G1_metabat.metabat.26</strain>
    </source>
</reference>
<dbReference type="EMBL" id="JAGZYH010000007">
    <property type="protein sequence ID" value="MBS6621130.1"/>
    <property type="molecule type" value="Genomic_DNA"/>
</dbReference>
<dbReference type="Proteomes" id="UP000260991">
    <property type="component" value="Unassembled WGS sequence"/>
</dbReference>
<name>A0A329TL94_9FIRM</name>
<evidence type="ECO:0000313" key="7">
    <source>
        <dbReference type="Proteomes" id="UP000260991"/>
    </source>
</evidence>
<keyword evidence="8" id="KW-1185">Reference proteome</keyword>
<dbReference type="InterPro" id="IPR038705">
    <property type="entry name" value="YabP_sf"/>
</dbReference>
<gene>
    <name evidence="5" type="primary">yabP</name>
    <name evidence="3" type="ORF">C4N27_06785</name>
    <name evidence="4" type="ORF">DWZ46_01980</name>
    <name evidence="5" type="ORF">FPPS064S07_00618</name>
    <name evidence="2" type="ORF">KH315_03030</name>
    <name evidence="1" type="ORF">KHW66_07645</name>
</gene>
<evidence type="ECO:0000313" key="2">
    <source>
        <dbReference type="EMBL" id="MBS6621130.1"/>
    </source>
</evidence>
<reference evidence="3 6" key="1">
    <citation type="submission" date="2018-02" db="EMBL/GenBank/DDBJ databases">
        <title>Complete genome sequencing of Faecalibacterium prausnitzii strains isolated from the human gut.</title>
        <authorList>
            <person name="Fitzgerald B.C."/>
            <person name="Shkoporov A.N."/>
            <person name="Ross P.R."/>
            <person name="Hill C."/>
        </authorList>
    </citation>
    <scope>NUCLEOTIDE SEQUENCE [LARGE SCALE GENOMIC DNA]</scope>
    <source>
        <strain evidence="3 6">APC942/18-1</strain>
    </source>
</reference>
<protein>
    <submittedName>
        <fullName evidence="5">Spore protein YabP</fullName>
    </submittedName>
    <submittedName>
        <fullName evidence="1 3">Sporulation protein</fullName>
    </submittedName>
</protein>
<proteinExistence type="predicted"/>
<dbReference type="Proteomes" id="UP000811365">
    <property type="component" value="Unassembled WGS sequence"/>
</dbReference>
<organism evidence="1 9">
    <name type="scientific">Faecalibacterium prausnitzii</name>
    <dbReference type="NCBI Taxonomy" id="853"/>
    <lineage>
        <taxon>Bacteria</taxon>
        <taxon>Bacillati</taxon>
        <taxon>Bacillota</taxon>
        <taxon>Clostridia</taxon>
        <taxon>Eubacteriales</taxon>
        <taxon>Oscillospiraceae</taxon>
        <taxon>Faecalibacterium</taxon>
    </lineage>
</organism>
<dbReference type="RefSeq" id="WP_015564274.1">
    <property type="nucleotide sequence ID" value="NZ_CABHMY010000100.1"/>
</dbReference>
<evidence type="ECO:0000313" key="9">
    <source>
        <dbReference type="Proteomes" id="UP000733372"/>
    </source>
</evidence>
<evidence type="ECO:0000313" key="4">
    <source>
        <dbReference type="EMBL" id="RGB93138.1"/>
    </source>
</evidence>
<dbReference type="EMBL" id="QVER01000002">
    <property type="protein sequence ID" value="RGB93138.1"/>
    <property type="molecule type" value="Genomic_DNA"/>
</dbReference>
<evidence type="ECO:0000313" key="5">
    <source>
        <dbReference type="EMBL" id="VUX09556.1"/>
    </source>
</evidence>
<accession>A0A329TL94</accession>
<sequence length="94" mass="10288">MKQQDAKPEQALPHDLILEGRNKLTVTGVRRVIRCDAEGAAMLTSKGTLELTGAELSVTSLDLDKGEVKLTGRVDTLEYTAEHTPGGFLRRLVR</sequence>
<dbReference type="EMBL" id="PRLA01000004">
    <property type="protein sequence ID" value="RAW50232.1"/>
    <property type="molecule type" value="Genomic_DNA"/>
</dbReference>
<evidence type="ECO:0000313" key="8">
    <source>
        <dbReference type="Proteomes" id="UP000406184"/>
    </source>
</evidence>